<dbReference type="Gene3D" id="3.10.450.10">
    <property type="match status" value="1"/>
</dbReference>
<reference evidence="2" key="1">
    <citation type="submission" date="2016-07" db="EMBL/GenBank/DDBJ databases">
        <title>De novo transcriptome assembly of four accessions of the metal hyperaccumulator plant Noccaea caerulescens.</title>
        <authorList>
            <person name="Blande D."/>
            <person name="Halimaa P."/>
            <person name="Tervahauta A.I."/>
            <person name="Aarts M.G."/>
            <person name="Karenlampi S.O."/>
        </authorList>
    </citation>
    <scope>NUCLEOTIDE SEQUENCE</scope>
</reference>
<dbReference type="PANTHER" id="PTHR31260">
    <property type="entry name" value="CYSTATIN/MONELLIN SUPERFAMILY PROTEIN"/>
    <property type="match status" value="1"/>
</dbReference>
<dbReference type="AlphaFoldDB" id="A0A1J3FSW5"/>
<dbReference type="PANTHER" id="PTHR31260:SF69">
    <property type="entry name" value="CYSTATIN_MONELLIN SUPERFAMILY PROTEIN"/>
    <property type="match status" value="1"/>
</dbReference>
<feature type="compositionally biased region" description="Low complexity" evidence="1">
    <location>
        <begin position="80"/>
        <end position="96"/>
    </location>
</feature>
<dbReference type="NCBIfam" id="TIGR01638">
    <property type="entry name" value="Atha_cystat_rel"/>
    <property type="match status" value="1"/>
</dbReference>
<feature type="region of interest" description="Disordered" evidence="1">
    <location>
        <begin position="76"/>
        <end position="105"/>
    </location>
</feature>
<dbReference type="InterPro" id="IPR006462">
    <property type="entry name" value="MS5"/>
</dbReference>
<evidence type="ECO:0008006" key="3">
    <source>
        <dbReference type="Google" id="ProtNLM"/>
    </source>
</evidence>
<organism evidence="2">
    <name type="scientific">Noccaea caerulescens</name>
    <name type="common">Alpine penny-cress</name>
    <name type="synonym">Thlaspi caerulescens</name>
    <dbReference type="NCBI Taxonomy" id="107243"/>
    <lineage>
        <taxon>Eukaryota</taxon>
        <taxon>Viridiplantae</taxon>
        <taxon>Streptophyta</taxon>
        <taxon>Embryophyta</taxon>
        <taxon>Tracheophyta</taxon>
        <taxon>Spermatophyta</taxon>
        <taxon>Magnoliopsida</taxon>
        <taxon>eudicotyledons</taxon>
        <taxon>Gunneridae</taxon>
        <taxon>Pentapetalae</taxon>
        <taxon>rosids</taxon>
        <taxon>malvids</taxon>
        <taxon>Brassicales</taxon>
        <taxon>Brassicaceae</taxon>
        <taxon>Coluteocarpeae</taxon>
        <taxon>Noccaea</taxon>
    </lineage>
</organism>
<gene>
    <name evidence="2" type="ORF">LC_TR11210_c0_g1_i1_g.39382</name>
</gene>
<dbReference type="SUPFAM" id="SSF54403">
    <property type="entry name" value="Cystatin/monellin"/>
    <property type="match status" value="1"/>
</dbReference>
<accession>A0A1J3FSW5</accession>
<dbReference type="InterPro" id="IPR006525">
    <property type="entry name" value="Cystatin-related_pln"/>
</dbReference>
<protein>
    <recommendedName>
        <fullName evidence="3">Cystatin domain-containing protein</fullName>
    </recommendedName>
</protein>
<proteinExistence type="predicted"/>
<name>A0A1J3FSW5_NOCCA</name>
<dbReference type="EMBL" id="GEVK01006266">
    <property type="protein sequence ID" value="JAU46566.1"/>
    <property type="molecule type" value="Transcribed_RNA"/>
</dbReference>
<evidence type="ECO:0000256" key="1">
    <source>
        <dbReference type="SAM" id="MobiDB-lite"/>
    </source>
</evidence>
<dbReference type="InterPro" id="IPR046350">
    <property type="entry name" value="Cystatin_sf"/>
</dbReference>
<sequence>MKKLSQESIKRYNEEWKTNFEFVEVVKANFHFAAGYIFLITFDVLDPSDNQKKTFQARIYYSSCYPTEYVFVRPKPDSKVNSSESSGGSSEENVSSIRGSYLLYR</sequence>
<evidence type="ECO:0000313" key="2">
    <source>
        <dbReference type="EMBL" id="JAU46566.1"/>
    </source>
</evidence>